<organism evidence="1 2">
    <name type="scientific">Cucurbita argyrosperma subsp. sororia</name>
    <dbReference type="NCBI Taxonomy" id="37648"/>
    <lineage>
        <taxon>Eukaryota</taxon>
        <taxon>Viridiplantae</taxon>
        <taxon>Streptophyta</taxon>
        <taxon>Embryophyta</taxon>
        <taxon>Tracheophyta</taxon>
        <taxon>Spermatophyta</taxon>
        <taxon>Magnoliopsida</taxon>
        <taxon>eudicotyledons</taxon>
        <taxon>Gunneridae</taxon>
        <taxon>Pentapetalae</taxon>
        <taxon>rosids</taxon>
        <taxon>fabids</taxon>
        <taxon>Cucurbitales</taxon>
        <taxon>Cucurbitaceae</taxon>
        <taxon>Cucurbiteae</taxon>
        <taxon>Cucurbita</taxon>
    </lineage>
</organism>
<dbReference type="GO" id="GO:0009611">
    <property type="term" value="P:response to wounding"/>
    <property type="evidence" value="ECO:0007669"/>
    <property type="project" value="InterPro"/>
</dbReference>
<accession>A0AAV6LVX3</accession>
<name>A0AAV6LVX3_9ROSI</name>
<dbReference type="PROSITE" id="PS00285">
    <property type="entry name" value="POTATO_INHIBITOR"/>
    <property type="match status" value="1"/>
</dbReference>
<dbReference type="GO" id="GO:0004867">
    <property type="term" value="F:serine-type endopeptidase inhibitor activity"/>
    <property type="evidence" value="ECO:0007669"/>
    <property type="project" value="InterPro"/>
</dbReference>
<dbReference type="Proteomes" id="UP000685013">
    <property type="component" value="Chromosome 19"/>
</dbReference>
<proteinExistence type="predicted"/>
<dbReference type="AlphaFoldDB" id="A0AAV6LVX3"/>
<protein>
    <submittedName>
        <fullName evidence="1">Uncharacterized protein</fullName>
    </submittedName>
</protein>
<dbReference type="Pfam" id="PF00280">
    <property type="entry name" value="potato_inhibit"/>
    <property type="match status" value="1"/>
</dbReference>
<evidence type="ECO:0000313" key="1">
    <source>
        <dbReference type="EMBL" id="KAG6571495.1"/>
    </source>
</evidence>
<comment type="caution">
    <text evidence="1">The sequence shown here is derived from an EMBL/GenBank/DDBJ whole genome shotgun (WGS) entry which is preliminary data.</text>
</comment>
<gene>
    <name evidence="1" type="ORF">SDJN03_28223</name>
</gene>
<reference evidence="1 2" key="1">
    <citation type="journal article" date="2021" name="Hortic Res">
        <title>The domestication of Cucurbita argyrosperma as revealed by the genome of its wild relative.</title>
        <authorList>
            <person name="Barrera-Redondo J."/>
            <person name="Sanchez-de la Vega G."/>
            <person name="Aguirre-Liguori J.A."/>
            <person name="Castellanos-Morales G."/>
            <person name="Gutierrez-Guerrero Y.T."/>
            <person name="Aguirre-Dugua X."/>
            <person name="Aguirre-Planter E."/>
            <person name="Tenaillon M.I."/>
            <person name="Lira-Saade R."/>
            <person name="Eguiarte L.E."/>
        </authorList>
    </citation>
    <scope>NUCLEOTIDE SEQUENCE [LARGE SCALE GENOMIC DNA]</scope>
    <source>
        <strain evidence="1">JBR-2021</strain>
    </source>
</reference>
<dbReference type="EMBL" id="JAGKQH010000019">
    <property type="protein sequence ID" value="KAG6571495.1"/>
    <property type="molecule type" value="Genomic_DNA"/>
</dbReference>
<dbReference type="InterPro" id="IPR000864">
    <property type="entry name" value="Prot_inh_pot1"/>
</dbReference>
<sequence length="96" mass="10208">MSEDGNSGKRSWPELVGEDGKKAVKIIEEENPNVVVVLQAGPEIISKPLYGPDGSIIGYQAVSGRPPYAVPPDLAVVEVVLDVEGKVEKVPVIRTS</sequence>
<feature type="non-terminal residue" evidence="1">
    <location>
        <position position="1"/>
    </location>
</feature>
<keyword evidence="2" id="KW-1185">Reference proteome</keyword>
<evidence type="ECO:0000313" key="2">
    <source>
        <dbReference type="Proteomes" id="UP000685013"/>
    </source>
</evidence>